<name>A0A6G1IM17_9PLEO</name>
<accession>A0A6G1IM17</accession>
<dbReference type="OrthoDB" id="2522477at2759"/>
<dbReference type="AlphaFoldDB" id="A0A6G1IM17"/>
<evidence type="ECO:0000313" key="2">
    <source>
        <dbReference type="Proteomes" id="UP000799291"/>
    </source>
</evidence>
<gene>
    <name evidence="1" type="ORF">K458DRAFT_117558</name>
</gene>
<keyword evidence="2" id="KW-1185">Reference proteome</keyword>
<dbReference type="EMBL" id="MU005604">
    <property type="protein sequence ID" value="KAF2679286.1"/>
    <property type="molecule type" value="Genomic_DNA"/>
</dbReference>
<evidence type="ECO:0008006" key="3">
    <source>
        <dbReference type="Google" id="ProtNLM"/>
    </source>
</evidence>
<sequence length="125" mass="14537">MDNLAEELINTSISFVDDSNTLAHLARTSKKLHRIVEPHLYNSVSTNNRRKDDLSQTRMFKLLRTLRRNPQLIPYVKKLAVEITGSWGRRVLRNPLAKDKCDLHDLLQACCKSSRLEQLYFDAEQ</sequence>
<proteinExistence type="predicted"/>
<organism evidence="1 2">
    <name type="scientific">Lentithecium fluviatile CBS 122367</name>
    <dbReference type="NCBI Taxonomy" id="1168545"/>
    <lineage>
        <taxon>Eukaryota</taxon>
        <taxon>Fungi</taxon>
        <taxon>Dikarya</taxon>
        <taxon>Ascomycota</taxon>
        <taxon>Pezizomycotina</taxon>
        <taxon>Dothideomycetes</taxon>
        <taxon>Pleosporomycetidae</taxon>
        <taxon>Pleosporales</taxon>
        <taxon>Massarineae</taxon>
        <taxon>Lentitheciaceae</taxon>
        <taxon>Lentithecium</taxon>
    </lineage>
</organism>
<protein>
    <recommendedName>
        <fullName evidence="3">F-box domain-containing protein</fullName>
    </recommendedName>
</protein>
<reference evidence="1" key="1">
    <citation type="journal article" date="2020" name="Stud. Mycol.">
        <title>101 Dothideomycetes genomes: a test case for predicting lifestyles and emergence of pathogens.</title>
        <authorList>
            <person name="Haridas S."/>
            <person name="Albert R."/>
            <person name="Binder M."/>
            <person name="Bloem J."/>
            <person name="Labutti K."/>
            <person name="Salamov A."/>
            <person name="Andreopoulos B."/>
            <person name="Baker S."/>
            <person name="Barry K."/>
            <person name="Bills G."/>
            <person name="Bluhm B."/>
            <person name="Cannon C."/>
            <person name="Castanera R."/>
            <person name="Culley D."/>
            <person name="Daum C."/>
            <person name="Ezra D."/>
            <person name="Gonzalez J."/>
            <person name="Henrissat B."/>
            <person name="Kuo A."/>
            <person name="Liang C."/>
            <person name="Lipzen A."/>
            <person name="Lutzoni F."/>
            <person name="Magnuson J."/>
            <person name="Mondo S."/>
            <person name="Nolan M."/>
            <person name="Ohm R."/>
            <person name="Pangilinan J."/>
            <person name="Park H.-J."/>
            <person name="Ramirez L."/>
            <person name="Alfaro M."/>
            <person name="Sun H."/>
            <person name="Tritt A."/>
            <person name="Yoshinaga Y."/>
            <person name="Zwiers L.-H."/>
            <person name="Turgeon B."/>
            <person name="Goodwin S."/>
            <person name="Spatafora J."/>
            <person name="Crous P."/>
            <person name="Grigoriev I."/>
        </authorList>
    </citation>
    <scope>NUCLEOTIDE SEQUENCE</scope>
    <source>
        <strain evidence="1">CBS 122367</strain>
    </source>
</reference>
<dbReference type="Proteomes" id="UP000799291">
    <property type="component" value="Unassembled WGS sequence"/>
</dbReference>
<evidence type="ECO:0000313" key="1">
    <source>
        <dbReference type="EMBL" id="KAF2679286.1"/>
    </source>
</evidence>